<protein>
    <submittedName>
        <fullName evidence="1">Protein kinase of the Mitotic Exit Network</fullName>
        <ecNumber evidence="1">2.7.11.1</ecNumber>
    </submittedName>
</protein>
<keyword evidence="1" id="KW-0808">Transferase</keyword>
<keyword evidence="1" id="KW-0418">Kinase</keyword>
<dbReference type="EC" id="2.7.11.1" evidence="1"/>
<proteinExistence type="predicted"/>
<name>A0ACC2ZXW6_9EURO</name>
<comment type="caution">
    <text evidence="1">The sequence shown here is derived from an EMBL/GenBank/DDBJ whole genome shotgun (WGS) entry which is preliminary data.</text>
</comment>
<gene>
    <name evidence="1" type="primary">CDC15</name>
    <name evidence="1" type="ORF">H2198_008178</name>
</gene>
<evidence type="ECO:0000313" key="2">
    <source>
        <dbReference type="Proteomes" id="UP001172386"/>
    </source>
</evidence>
<reference evidence="1" key="1">
    <citation type="submission" date="2022-10" db="EMBL/GenBank/DDBJ databases">
        <title>Culturing micro-colonial fungi from biological soil crusts in the Mojave desert and describing Neophaeococcomyces mojavensis, and introducing the new genera and species Taxawa tesnikishii.</title>
        <authorList>
            <person name="Kurbessoian T."/>
            <person name="Stajich J.E."/>
        </authorList>
    </citation>
    <scope>NUCLEOTIDE SEQUENCE</scope>
    <source>
        <strain evidence="1">JES_112</strain>
    </source>
</reference>
<accession>A0ACC2ZXW6</accession>
<organism evidence="1 2">
    <name type="scientific">Neophaeococcomyces mojaviensis</name>
    <dbReference type="NCBI Taxonomy" id="3383035"/>
    <lineage>
        <taxon>Eukaryota</taxon>
        <taxon>Fungi</taxon>
        <taxon>Dikarya</taxon>
        <taxon>Ascomycota</taxon>
        <taxon>Pezizomycotina</taxon>
        <taxon>Eurotiomycetes</taxon>
        <taxon>Chaetothyriomycetidae</taxon>
        <taxon>Chaetothyriales</taxon>
        <taxon>Chaetothyriales incertae sedis</taxon>
        <taxon>Neophaeococcomyces</taxon>
    </lineage>
</organism>
<dbReference type="EMBL" id="JAPDRQ010000192">
    <property type="protein sequence ID" value="KAJ9652566.1"/>
    <property type="molecule type" value="Genomic_DNA"/>
</dbReference>
<sequence length="1443" mass="161620">MPSRTTDAVNETPQMRPPDPTPARSRPSKVAGSPTKREEKPKAQDVAELKDFQLGDCLGKGAFGSVYRALNWGTGETVAVKQIKLADLPKSELRVIMLEIDLLKNLDHPNIVKYHGFVKTPETLNIILEYCENGSLHSISKNFGRFPENLVALYMSQVLHGLLYLHDQGVIHRDIKGANILNTKKGLVKLADFGVASRTTGLHESSVVGTPYWMAPEVIELTGATTASDIWSLGCTVIELLDGRPPYYNLQPMPALFRIVNDDHPPLPQGASPVVIDFLMQCFQKDPNLRVSARKLLKHPWIVNARRSDSAVQKKATDYSEAVKSVQQWNEAIKDSPNGHTIRKNSTTSSSDSPVPGPRDMLRPLKSPTKSSTSNIRSKDAAERFRSLDDDDSDNWDNDFATAIMPGALQLSHLKPVDNFGGMLSSERLKAYAAIDSTMQQQMDRHEENTATVKPIQKPPPAEAESLKTVKLVPKPSKPAHKHMRHKSEVPKPRTSQVQTTRKASLPMSARSAAAKPKSVDMRSPPEAKVKTLYRESSIEDYSDIIEGNEYLLDTKLSLVWPQPEGPSKIMDSPSVTDLMQSMKTTNDANSLRRPPQNRKKPSMRRSRSSLEIQKFAEKEEDEDFSDIFGQPDNRDTHVEYEASSGSDPFTLYSKISSHSWLGDDGEEDDPFASLEEGLPEGDLESNIARDKHARMRNDVEALVGQLKIIRDEDDSLFQISEELVACFEHFPETKGVIVSAHGLLPMLEILEDCTRFDIILNLLKIINTIIFADEEVQENLCFVGGIPKILTFASKQYPREVRLEAAAFCRQMYQTSTLILQMFVSAGGLTILVDFLEDDYDDDRELVLIGVNGIWSVFELQGSTPRNDFCRILSRNSVLDPLSLVLTRVLNEPSSSGEQRELAELCEGRIASIFFIFSQAENYVKEKVAERTVLHRILKSLKKMSPTHQITMLKFIKNLSMLEARWDTLQNSNAIDVLVELLSVGLKQPHFRELSNQILGTIYNLCRVSKQRQGDAAVAGIIPVLISIAKQDKTPVRQFALPILCDMVQAGRAARRELWQNKGLAFYVSLLSDTYWQGTALDSICVWLQEETARVQDHLLDNQNFTKAVVKALTTSKSVSFENLLEPLKKLLRLSPPLAEQMASSPELFESIGQKMHHSKPAIRLNLLHIISSIRDATESGSFLLDQHGLYDVVSDLRFSDPSLLVQSMARELIKSCEEMDNISNYSDPRANNPSRNGRRPAMMRRPSSSTTPPHLIERQIMPTSPQLSRPSINYYDGNDRITQTPRRQRNGIGYANGASAIRPVSREGSTTYVREASPALPSLTRAHTSSAALSDMTVSRSRLPRQSGAHRLSRQSTRESINGGWKDSNSNTPVSLTPVAETRRKENLQTDRERDRSSRPRNVEIHTSSQQQQQQQQQQGAPSRRTVTTRRHNTVPEHGWA</sequence>
<keyword evidence="2" id="KW-1185">Reference proteome</keyword>
<evidence type="ECO:0000313" key="1">
    <source>
        <dbReference type="EMBL" id="KAJ9652566.1"/>
    </source>
</evidence>
<dbReference type="Proteomes" id="UP001172386">
    <property type="component" value="Unassembled WGS sequence"/>
</dbReference>